<dbReference type="Pfam" id="PF00903">
    <property type="entry name" value="Glyoxalase"/>
    <property type="match status" value="1"/>
</dbReference>
<protein>
    <submittedName>
        <fullName evidence="2">VOC family protein</fullName>
    </submittedName>
</protein>
<dbReference type="PANTHER" id="PTHR34109:SF1">
    <property type="entry name" value="VOC DOMAIN-CONTAINING PROTEIN"/>
    <property type="match status" value="1"/>
</dbReference>
<dbReference type="InterPro" id="IPR037523">
    <property type="entry name" value="VOC_core"/>
</dbReference>
<dbReference type="CDD" id="cd07246">
    <property type="entry name" value="VOC_like"/>
    <property type="match status" value="1"/>
</dbReference>
<evidence type="ECO:0000313" key="2">
    <source>
        <dbReference type="EMBL" id="UNP30482.1"/>
    </source>
</evidence>
<evidence type="ECO:0000313" key="3">
    <source>
        <dbReference type="Proteomes" id="UP000829194"/>
    </source>
</evidence>
<organism evidence="2 3">
    <name type="scientific">Lysobacter gummosus</name>
    <dbReference type="NCBI Taxonomy" id="262324"/>
    <lineage>
        <taxon>Bacteria</taxon>
        <taxon>Pseudomonadati</taxon>
        <taxon>Pseudomonadota</taxon>
        <taxon>Gammaproteobacteria</taxon>
        <taxon>Lysobacterales</taxon>
        <taxon>Lysobacteraceae</taxon>
        <taxon>Lysobacter</taxon>
    </lineage>
</organism>
<sequence length="154" mass="17072">MAVHELFSYLCVADAQAAVEFYCKVFEASEKFRLVEPGGRIGHVELDLGGTTLMLCEEFPEVDIRRPQPQHGHSHTLHLHVDDADDTVARAVAAGARLTMAPRDHFYGERSGTVIDPFGHRWNIGHSIEALAPEEMQRRYDLDPDCAGGETASD</sequence>
<dbReference type="PANTHER" id="PTHR34109">
    <property type="entry name" value="BNAUNNG04460D PROTEIN-RELATED"/>
    <property type="match status" value="1"/>
</dbReference>
<dbReference type="Gene3D" id="3.30.720.110">
    <property type="match status" value="1"/>
</dbReference>
<proteinExistence type="predicted"/>
<gene>
    <name evidence="2" type="ORF">MOV92_04195</name>
</gene>
<evidence type="ECO:0000259" key="1">
    <source>
        <dbReference type="PROSITE" id="PS51819"/>
    </source>
</evidence>
<dbReference type="InterPro" id="IPR029068">
    <property type="entry name" value="Glyas_Bleomycin-R_OHBP_Dase"/>
</dbReference>
<dbReference type="Gene3D" id="3.30.720.120">
    <property type="match status" value="1"/>
</dbReference>
<dbReference type="InterPro" id="IPR004360">
    <property type="entry name" value="Glyas_Fos-R_dOase_dom"/>
</dbReference>
<name>A0ABY3XFS8_9GAMM</name>
<reference evidence="2 3" key="1">
    <citation type="submission" date="2022-03" db="EMBL/GenBank/DDBJ databases">
        <title>Complete genome sequence of Lysobacter capsici VKM B-2533 and Lysobacter gummosus 10.1.1, promising sources of lytic agents.</title>
        <authorList>
            <person name="Tarlachkov S.V."/>
            <person name="Kudryakova I.V."/>
            <person name="Afoshin A.S."/>
            <person name="Leontyevskaya E.A."/>
            <person name="Leontyevskaya N.V."/>
        </authorList>
    </citation>
    <scope>NUCLEOTIDE SEQUENCE [LARGE SCALE GENOMIC DNA]</scope>
    <source>
        <strain evidence="2 3">10.1.1</strain>
    </source>
</reference>
<dbReference type="SUPFAM" id="SSF54593">
    <property type="entry name" value="Glyoxalase/Bleomycin resistance protein/Dihydroxybiphenyl dioxygenase"/>
    <property type="match status" value="1"/>
</dbReference>
<dbReference type="PROSITE" id="PS51819">
    <property type="entry name" value="VOC"/>
    <property type="match status" value="1"/>
</dbReference>
<accession>A0ABY3XFS8</accession>
<keyword evidence="3" id="KW-1185">Reference proteome</keyword>
<dbReference type="EMBL" id="CP093547">
    <property type="protein sequence ID" value="UNP30482.1"/>
    <property type="molecule type" value="Genomic_DNA"/>
</dbReference>
<dbReference type="RefSeq" id="WP_057941709.1">
    <property type="nucleotide sequence ID" value="NZ_CP011131.1"/>
</dbReference>
<feature type="domain" description="VOC" evidence="1">
    <location>
        <begin position="2"/>
        <end position="127"/>
    </location>
</feature>
<dbReference type="Proteomes" id="UP000829194">
    <property type="component" value="Chromosome"/>
</dbReference>